<evidence type="ECO:0000313" key="2">
    <source>
        <dbReference type="Proteomes" id="UP000466894"/>
    </source>
</evidence>
<gene>
    <name evidence="1" type="ORF">MNVI_24250</name>
</gene>
<dbReference type="KEGG" id="mnv:MNVI_24250"/>
<accession>A0A7I7PEM0</accession>
<proteinExistence type="predicted"/>
<dbReference type="EMBL" id="AP022583">
    <property type="protein sequence ID" value="BBY07107.1"/>
    <property type="molecule type" value="Genomic_DNA"/>
</dbReference>
<reference evidence="1 2" key="1">
    <citation type="journal article" date="2019" name="Emerg. Microbes Infect.">
        <title>Comprehensive subspecies identification of 175 nontuberculous mycobacteria species based on 7547 genomic profiles.</title>
        <authorList>
            <person name="Matsumoto Y."/>
            <person name="Kinjo T."/>
            <person name="Motooka D."/>
            <person name="Nabeya D."/>
            <person name="Jung N."/>
            <person name="Uechi K."/>
            <person name="Horii T."/>
            <person name="Iida T."/>
            <person name="Fujita J."/>
            <person name="Nakamura S."/>
        </authorList>
    </citation>
    <scope>NUCLEOTIDE SEQUENCE [LARGE SCALE GENOMIC DNA]</scope>
    <source>
        <strain evidence="1 2">JCM 16367</strain>
    </source>
</reference>
<protein>
    <submittedName>
        <fullName evidence="1">Uncharacterized protein</fullName>
    </submittedName>
</protein>
<organism evidence="1 2">
    <name type="scientific">Mycobacterium noviomagense</name>
    <dbReference type="NCBI Taxonomy" id="459858"/>
    <lineage>
        <taxon>Bacteria</taxon>
        <taxon>Bacillati</taxon>
        <taxon>Actinomycetota</taxon>
        <taxon>Actinomycetes</taxon>
        <taxon>Mycobacteriales</taxon>
        <taxon>Mycobacteriaceae</taxon>
        <taxon>Mycobacterium</taxon>
    </lineage>
</organism>
<dbReference type="Proteomes" id="UP000466894">
    <property type="component" value="Chromosome"/>
</dbReference>
<evidence type="ECO:0000313" key="1">
    <source>
        <dbReference type="EMBL" id="BBY07107.1"/>
    </source>
</evidence>
<sequence>MFNPGRREMTEYGKTIELGDELLDLVRSVVEPGDEIPTVSNKRPNRIVSIDRSGLSVETLRSDRRGTGPQMVPAWMIVAAWEHLRREGELTHSQLLNELNVKRSAFVCALLAQFPDVVIRSSRPIVLELIRAEPS</sequence>
<name>A0A7I7PEM0_9MYCO</name>
<dbReference type="AlphaFoldDB" id="A0A7I7PEM0"/>